<dbReference type="InterPro" id="IPR013783">
    <property type="entry name" value="Ig-like_fold"/>
</dbReference>
<keyword evidence="3" id="KW-0732">Signal</keyword>
<dbReference type="PANTHER" id="PTHR47224:SF1">
    <property type="entry name" value="TRANSMEMBRANE PROTEIN 25"/>
    <property type="match status" value="1"/>
</dbReference>
<keyword evidence="1" id="KW-1015">Disulfide bond</keyword>
<dbReference type="Pfam" id="PF08205">
    <property type="entry name" value="C2-set_2"/>
    <property type="match status" value="1"/>
</dbReference>
<feature type="transmembrane region" description="Helical" evidence="2">
    <location>
        <begin position="280"/>
        <end position="305"/>
    </location>
</feature>
<keyword evidence="2" id="KW-1133">Transmembrane helix</keyword>
<dbReference type="InterPro" id="IPR036179">
    <property type="entry name" value="Ig-like_dom_sf"/>
</dbReference>
<keyword evidence="2 5" id="KW-0812">Transmembrane</keyword>
<evidence type="ECO:0000313" key="5">
    <source>
        <dbReference type="EMBL" id="KAI2656547.1"/>
    </source>
</evidence>
<dbReference type="InterPro" id="IPR042864">
    <property type="entry name" value="TMEM25"/>
</dbReference>
<feature type="signal peptide" evidence="3">
    <location>
        <begin position="1"/>
        <end position="25"/>
    </location>
</feature>
<evidence type="ECO:0000259" key="4">
    <source>
        <dbReference type="PROSITE" id="PS50835"/>
    </source>
</evidence>
<evidence type="ECO:0000256" key="2">
    <source>
        <dbReference type="SAM" id="Phobius"/>
    </source>
</evidence>
<dbReference type="PANTHER" id="PTHR47224">
    <property type="entry name" value="TRANSMEMBRANE PROTEIN 25"/>
    <property type="match status" value="1"/>
</dbReference>
<accession>A0ABQ8M2W3</accession>
<keyword evidence="2" id="KW-0472">Membrane</keyword>
<organism evidence="5 6">
    <name type="scientific">Labeo rohita</name>
    <name type="common">Indian major carp</name>
    <name type="synonym">Cyprinus rohita</name>
    <dbReference type="NCBI Taxonomy" id="84645"/>
    <lineage>
        <taxon>Eukaryota</taxon>
        <taxon>Metazoa</taxon>
        <taxon>Chordata</taxon>
        <taxon>Craniata</taxon>
        <taxon>Vertebrata</taxon>
        <taxon>Euteleostomi</taxon>
        <taxon>Actinopterygii</taxon>
        <taxon>Neopterygii</taxon>
        <taxon>Teleostei</taxon>
        <taxon>Ostariophysi</taxon>
        <taxon>Cypriniformes</taxon>
        <taxon>Cyprinidae</taxon>
        <taxon>Labeoninae</taxon>
        <taxon>Labeonini</taxon>
        <taxon>Labeo</taxon>
    </lineage>
</organism>
<protein>
    <submittedName>
        <fullName evidence="5">Transmembrane protein 25</fullName>
    </submittedName>
</protein>
<evidence type="ECO:0000256" key="3">
    <source>
        <dbReference type="SAM" id="SignalP"/>
    </source>
</evidence>
<dbReference type="Gene3D" id="2.60.40.10">
    <property type="entry name" value="Immunoglobulins"/>
    <property type="match status" value="2"/>
</dbReference>
<dbReference type="InterPro" id="IPR013162">
    <property type="entry name" value="CD80_C2-set"/>
</dbReference>
<feature type="domain" description="Ig-like" evidence="4">
    <location>
        <begin position="32"/>
        <end position="138"/>
    </location>
</feature>
<dbReference type="SUPFAM" id="SSF48726">
    <property type="entry name" value="Immunoglobulin"/>
    <property type="match status" value="2"/>
</dbReference>
<name>A0ABQ8M2W3_LABRO</name>
<comment type="caution">
    <text evidence="5">The sequence shown here is derived from an EMBL/GenBank/DDBJ whole genome shotgun (WGS) entry which is preliminary data.</text>
</comment>
<feature type="chain" id="PRO_5047402223" evidence="3">
    <location>
        <begin position="26"/>
        <end position="427"/>
    </location>
</feature>
<keyword evidence="6" id="KW-1185">Reference proteome</keyword>
<evidence type="ECO:0000313" key="6">
    <source>
        <dbReference type="Proteomes" id="UP000830375"/>
    </source>
</evidence>
<sequence length="427" mass="47107">MPRVCLRQRTRLSALFFHTLTWAYSASIDPAPKIDGQQTSSVTVQENITHNFNCQSEGWDAQAPPLLTWYLNGERQSEVTGSRGAGRLVTTSAQNSGTLKYGSVRNSTFTLKPKRWDRELVCAARNPAGGESYNASVTLNVQYFDLRQPQMAIESSVVQLRKLGILLKVAVNVQPEILRVDAHYSESSDPGLALILFALVRSNPPATISWVDQSGQLVANSSDFLILDSRSFPWLANHSLQVTLSSLSGNITLNANNSLGSAHSNLTLTEFLQSRVEVPVFGIVTGGVAGFITLLIFTLMVFFLLQKDKTKAIEDPAAVHLSCKRCAVLQRSLLMMPLFSSDAAKVQVNGVYLPRENMSLPSHVQLNDDRALCKGQQSSRPNTLERRRAEDDEEDLSAAYAARGFARYPMVGYIYKVSSTSSDEIWL</sequence>
<dbReference type="InterPro" id="IPR007110">
    <property type="entry name" value="Ig-like_dom"/>
</dbReference>
<dbReference type="EMBL" id="JACTAM010000015">
    <property type="protein sequence ID" value="KAI2656547.1"/>
    <property type="molecule type" value="Genomic_DNA"/>
</dbReference>
<evidence type="ECO:0000256" key="1">
    <source>
        <dbReference type="ARBA" id="ARBA00023157"/>
    </source>
</evidence>
<proteinExistence type="predicted"/>
<gene>
    <name evidence="5" type="ORF">H4Q32_013505</name>
</gene>
<reference evidence="5 6" key="1">
    <citation type="submission" date="2022-01" db="EMBL/GenBank/DDBJ databases">
        <title>A high-quality chromosome-level genome assembly of rohu carp, Labeo rohita.</title>
        <authorList>
            <person name="Arick M.A. II"/>
            <person name="Hsu C.-Y."/>
            <person name="Magbanua Z."/>
            <person name="Pechanova O."/>
            <person name="Grover C."/>
            <person name="Miller E."/>
            <person name="Thrash A."/>
            <person name="Ezzel L."/>
            <person name="Alam S."/>
            <person name="Benzie J."/>
            <person name="Hamilton M."/>
            <person name="Karsi A."/>
            <person name="Lawrence M.L."/>
            <person name="Peterson D.G."/>
        </authorList>
    </citation>
    <scope>NUCLEOTIDE SEQUENCE [LARGE SCALE GENOMIC DNA]</scope>
    <source>
        <strain evidence="6">BAU-BD-2019</strain>
        <tissue evidence="5">Blood</tissue>
    </source>
</reference>
<dbReference type="Proteomes" id="UP000830375">
    <property type="component" value="Unassembled WGS sequence"/>
</dbReference>
<dbReference type="PROSITE" id="PS50835">
    <property type="entry name" value="IG_LIKE"/>
    <property type="match status" value="1"/>
</dbReference>